<evidence type="ECO:0000256" key="2">
    <source>
        <dbReference type="ARBA" id="ARBA00022737"/>
    </source>
</evidence>
<gene>
    <name evidence="5" type="primary">afsR</name>
    <name evidence="5" type="ORF">Pla52n_04720</name>
</gene>
<dbReference type="PRINTS" id="PR00320">
    <property type="entry name" value="GPROTEINBRPT"/>
</dbReference>
<dbReference type="Gene3D" id="3.40.50.300">
    <property type="entry name" value="P-loop containing nucleotide triphosphate hydrolases"/>
    <property type="match status" value="1"/>
</dbReference>
<dbReference type="SUPFAM" id="SSF52200">
    <property type="entry name" value="Toll/Interleukin receptor TIR domain"/>
    <property type="match status" value="1"/>
</dbReference>
<feature type="repeat" description="WD" evidence="3">
    <location>
        <begin position="888"/>
        <end position="922"/>
    </location>
</feature>
<dbReference type="InterPro" id="IPR020472">
    <property type="entry name" value="WD40_PAC1"/>
</dbReference>
<dbReference type="Pfam" id="PF13676">
    <property type="entry name" value="TIR_2"/>
    <property type="match status" value="1"/>
</dbReference>
<dbReference type="PROSITE" id="PS00678">
    <property type="entry name" value="WD_REPEATS_1"/>
    <property type="match status" value="10"/>
</dbReference>
<dbReference type="PANTHER" id="PTHR19848">
    <property type="entry name" value="WD40 REPEAT PROTEIN"/>
    <property type="match status" value="1"/>
</dbReference>
<dbReference type="InterPro" id="IPR001680">
    <property type="entry name" value="WD40_rpt"/>
</dbReference>
<dbReference type="PANTHER" id="PTHR19848:SF8">
    <property type="entry name" value="F-BOX AND WD REPEAT DOMAIN CONTAINING 7"/>
    <property type="match status" value="1"/>
</dbReference>
<dbReference type="EMBL" id="SJPN01000001">
    <property type="protein sequence ID" value="TWU07896.1"/>
    <property type="molecule type" value="Genomic_DNA"/>
</dbReference>
<feature type="repeat" description="WD" evidence="3">
    <location>
        <begin position="1140"/>
        <end position="1181"/>
    </location>
</feature>
<comment type="caution">
    <text evidence="5">The sequence shown here is derived from an EMBL/GenBank/DDBJ whole genome shotgun (WGS) entry which is preliminary data.</text>
</comment>
<dbReference type="InterPro" id="IPR015943">
    <property type="entry name" value="WD40/YVTN_repeat-like_dom_sf"/>
</dbReference>
<dbReference type="GO" id="GO:0005829">
    <property type="term" value="C:cytosol"/>
    <property type="evidence" value="ECO:0007669"/>
    <property type="project" value="UniProtKB-ARBA"/>
</dbReference>
<dbReference type="SUPFAM" id="SSF52540">
    <property type="entry name" value="P-loop containing nucleoside triphosphate hydrolases"/>
    <property type="match status" value="1"/>
</dbReference>
<feature type="repeat" description="WD" evidence="3">
    <location>
        <begin position="1098"/>
        <end position="1139"/>
    </location>
</feature>
<dbReference type="RefSeq" id="WP_197454212.1">
    <property type="nucleotide sequence ID" value="NZ_CP151726.1"/>
</dbReference>
<name>A0A5C6B9F3_9BACT</name>
<dbReference type="PROSITE" id="PS50104">
    <property type="entry name" value="TIR"/>
    <property type="match status" value="1"/>
</dbReference>
<sequence>MTIQEAIQRPVGIFISYARADGLDYSRRLRERFERELPDSPIWRDHEAMAAGKRWWPQIEEALEAAQCMVLLLTPGSLNSIYTTREWRYCRQNAIQVIPVRVPGVTLNHGDVPPWVSAIHWFDLESDQDWEKFKSQLRNPPPVDRIPFMAPDIPQGFVERPVEYERLLDQVLHADQGKLTAVSALHGAGGFGKTTLAARLCHDDRVVTAYIDGILWVTLGEVPNVLRELSSLYGALTGRHPGFESEYEAAIAVADHLEHRRCLLVIDDVWNLAHLQPFLRGGNSCRRLITTRKANIAVSAECEAPVLVDEMQLSEATMMLSQDVASEVTPALKQLAQRLGEWPLMLELARAALRSRMRPPKNESFETALRHVDKLLERRGIKGLKVADNASRQASISATMDISLENLDASDRQAATELAVFAADLEIPQSALEALWNVDDFDTELRIERLADASLVRQQAEHGTIRLHDVVREYFETKLSDRASLHARLVANWGPSHTLPDRFAWEWYGYHLLSAGAEQRMQDLILDPSWLEAKLRITGPNALITDAERLQAHPGVAQESVATAGLVRDAIRLSGHLTAQSPEQFMSQLVGRLTIAATRHPALRGLIRQISTSRRQPVLLPRTRVLSQVGDPLVRTLQGHRGAVTSVCVTPNGRHIVSGSEDHALIVWESETGRQVRSLGGHSDFVSCVVVTHAGDRAVSASLDRTIRVWDLETGIVTQTFHGHVDQVTSVLVTPDDRYVVSGSLDETIKVWDLTQGRIIKTLEGHGAGVNCVCVTADGRHVVSASADGSLTVWDLPWGQPIRRLVEHEGPVLAVCVTPDGLRAISASADRTSKVWDLSRGCCVNTLANNGEAVTSLAINRNGRCLVTATTNGLLTTWDLDEWRKMRTIDDRSGVLSVCMTPDGRHAVTGGLDQSLRVWDLEVEPEVVPRPAHRSTISSICVTQDGRQAISASHDRSLKVWDVESGVEILSLTGHVGWVNCVCVTPDACFAISASSDQTLRIWQLASASTPLALKGHDIAVSSVCAMPNGAHAVSAAYDKTLKVWDLKNGQAIRSLQGHEGAVTCVAVTHDGQHVVSGASDHTLKIWDWAKARELRTMVGHVAEVTQVCVTPDGAHVVSASTDHTLKVWDLASGLNTKTLTGHQAEVTCVSLTPDGRYAISASFDRTLIIWRLDRGERISTFTAESQLTTCMISPDGRTVLVGDSLGQLHFFTLTGMEEL</sequence>
<dbReference type="InterPro" id="IPR002182">
    <property type="entry name" value="NB-ARC"/>
</dbReference>
<dbReference type="Gene3D" id="1.10.10.10">
    <property type="entry name" value="Winged helix-like DNA-binding domain superfamily/Winged helix DNA-binding domain"/>
    <property type="match status" value="1"/>
</dbReference>
<dbReference type="SUPFAM" id="SSF50978">
    <property type="entry name" value="WD40 repeat-like"/>
    <property type="match status" value="2"/>
</dbReference>
<dbReference type="PROSITE" id="PS50294">
    <property type="entry name" value="WD_REPEATS_REGION"/>
    <property type="match status" value="12"/>
</dbReference>
<dbReference type="InterPro" id="IPR035897">
    <property type="entry name" value="Toll_tir_struct_dom_sf"/>
</dbReference>
<feature type="repeat" description="WD" evidence="3">
    <location>
        <begin position="763"/>
        <end position="804"/>
    </location>
</feature>
<feature type="repeat" description="WD" evidence="3">
    <location>
        <begin position="1014"/>
        <end position="1055"/>
    </location>
</feature>
<keyword evidence="6" id="KW-1185">Reference proteome</keyword>
<dbReference type="InterPro" id="IPR041452">
    <property type="entry name" value="APAF1_C"/>
</dbReference>
<evidence type="ECO:0000259" key="4">
    <source>
        <dbReference type="PROSITE" id="PS50104"/>
    </source>
</evidence>
<feature type="repeat" description="WD" evidence="3">
    <location>
        <begin position="847"/>
        <end position="888"/>
    </location>
</feature>
<dbReference type="InterPro" id="IPR027417">
    <property type="entry name" value="P-loop_NTPase"/>
</dbReference>
<feature type="repeat" description="WD" evidence="3">
    <location>
        <begin position="1056"/>
        <end position="1097"/>
    </location>
</feature>
<dbReference type="Gene3D" id="1.25.40.370">
    <property type="match status" value="1"/>
</dbReference>
<dbReference type="CDD" id="cd00200">
    <property type="entry name" value="WD40"/>
    <property type="match status" value="2"/>
</dbReference>
<dbReference type="InterPro" id="IPR036322">
    <property type="entry name" value="WD40_repeat_dom_sf"/>
</dbReference>
<organism evidence="5 6">
    <name type="scientific">Stieleria varia</name>
    <dbReference type="NCBI Taxonomy" id="2528005"/>
    <lineage>
        <taxon>Bacteria</taxon>
        <taxon>Pseudomonadati</taxon>
        <taxon>Planctomycetota</taxon>
        <taxon>Planctomycetia</taxon>
        <taxon>Pirellulales</taxon>
        <taxon>Pirellulaceae</taxon>
        <taxon>Stieleria</taxon>
    </lineage>
</organism>
<evidence type="ECO:0000256" key="3">
    <source>
        <dbReference type="PROSITE-ProRule" id="PRU00221"/>
    </source>
</evidence>
<dbReference type="Pfam" id="PF00400">
    <property type="entry name" value="WD40"/>
    <property type="match status" value="13"/>
</dbReference>
<dbReference type="InterPro" id="IPR019775">
    <property type="entry name" value="WD40_repeat_CS"/>
</dbReference>
<reference evidence="5 6" key="1">
    <citation type="submission" date="2019-02" db="EMBL/GenBank/DDBJ databases">
        <title>Deep-cultivation of Planctomycetes and their phenomic and genomic characterization uncovers novel biology.</title>
        <authorList>
            <person name="Wiegand S."/>
            <person name="Jogler M."/>
            <person name="Boedeker C."/>
            <person name="Pinto D."/>
            <person name="Vollmers J."/>
            <person name="Rivas-Marin E."/>
            <person name="Kohn T."/>
            <person name="Peeters S.H."/>
            <person name="Heuer A."/>
            <person name="Rast P."/>
            <person name="Oberbeckmann S."/>
            <person name="Bunk B."/>
            <person name="Jeske O."/>
            <person name="Meyerdierks A."/>
            <person name="Storesund J.E."/>
            <person name="Kallscheuer N."/>
            <person name="Luecker S."/>
            <person name="Lage O.M."/>
            <person name="Pohl T."/>
            <person name="Merkel B.J."/>
            <person name="Hornburger P."/>
            <person name="Mueller R.-W."/>
            <person name="Bruemmer F."/>
            <person name="Labrenz M."/>
            <person name="Spormann A.M."/>
            <person name="Op Den Camp H."/>
            <person name="Overmann J."/>
            <person name="Amann R."/>
            <person name="Jetten M.S.M."/>
            <person name="Mascher T."/>
            <person name="Medema M.H."/>
            <person name="Devos D.P."/>
            <person name="Kaster A.-K."/>
            <person name="Ovreas L."/>
            <person name="Rohde M."/>
            <person name="Galperin M.Y."/>
            <person name="Jogler C."/>
        </authorList>
    </citation>
    <scope>NUCLEOTIDE SEQUENCE [LARGE SCALE GENOMIC DNA]</scope>
    <source>
        <strain evidence="5 6">Pla52n</strain>
    </source>
</reference>
<feature type="repeat" description="WD" evidence="3">
    <location>
        <begin position="679"/>
        <end position="720"/>
    </location>
</feature>
<evidence type="ECO:0000313" key="6">
    <source>
        <dbReference type="Proteomes" id="UP000320176"/>
    </source>
</evidence>
<dbReference type="InterPro" id="IPR000157">
    <property type="entry name" value="TIR_dom"/>
</dbReference>
<dbReference type="PRINTS" id="PR00364">
    <property type="entry name" value="DISEASERSIST"/>
</dbReference>
<dbReference type="AlphaFoldDB" id="A0A5C6B9F3"/>
<feature type="repeat" description="WD" evidence="3">
    <location>
        <begin position="930"/>
        <end position="971"/>
    </location>
</feature>
<dbReference type="InterPro" id="IPR036388">
    <property type="entry name" value="WH-like_DNA-bd_sf"/>
</dbReference>
<evidence type="ECO:0000256" key="1">
    <source>
        <dbReference type="ARBA" id="ARBA00022574"/>
    </source>
</evidence>
<accession>A0A5C6B9F3</accession>
<dbReference type="Gene3D" id="2.130.10.10">
    <property type="entry name" value="YVTN repeat-like/Quinoprotein amine dehydrogenase"/>
    <property type="match status" value="5"/>
</dbReference>
<feature type="repeat" description="WD" evidence="3">
    <location>
        <begin position="805"/>
        <end position="846"/>
    </location>
</feature>
<dbReference type="SMART" id="SM00320">
    <property type="entry name" value="WD40"/>
    <property type="match status" value="14"/>
</dbReference>
<evidence type="ECO:0000313" key="5">
    <source>
        <dbReference type="EMBL" id="TWU07896.1"/>
    </source>
</evidence>
<keyword evidence="1 3" id="KW-0853">WD repeat</keyword>
<dbReference type="Gene3D" id="3.40.50.10140">
    <property type="entry name" value="Toll/interleukin-1 receptor homology (TIR) domain"/>
    <property type="match status" value="1"/>
</dbReference>
<feature type="repeat" description="WD" evidence="3">
    <location>
        <begin position="721"/>
        <end position="762"/>
    </location>
</feature>
<proteinExistence type="predicted"/>
<dbReference type="Proteomes" id="UP000320176">
    <property type="component" value="Unassembled WGS sequence"/>
</dbReference>
<feature type="repeat" description="WD" evidence="3">
    <location>
        <begin position="637"/>
        <end position="678"/>
    </location>
</feature>
<dbReference type="Pfam" id="PF17908">
    <property type="entry name" value="APAF1_C"/>
    <property type="match status" value="1"/>
</dbReference>
<feature type="repeat" description="WD" evidence="3">
    <location>
        <begin position="972"/>
        <end position="1013"/>
    </location>
</feature>
<dbReference type="Pfam" id="PF00931">
    <property type="entry name" value="NB-ARC"/>
    <property type="match status" value="1"/>
</dbReference>
<dbReference type="GO" id="GO:0043531">
    <property type="term" value="F:ADP binding"/>
    <property type="evidence" value="ECO:0007669"/>
    <property type="project" value="InterPro"/>
</dbReference>
<protein>
    <submittedName>
        <fullName evidence="5">Regulatory protein AfsR</fullName>
    </submittedName>
</protein>
<feature type="domain" description="TIR" evidence="4">
    <location>
        <begin position="9"/>
        <end position="141"/>
    </location>
</feature>
<keyword evidence="2" id="KW-0677">Repeat</keyword>
<dbReference type="GO" id="GO:0007165">
    <property type="term" value="P:signal transduction"/>
    <property type="evidence" value="ECO:0007669"/>
    <property type="project" value="InterPro"/>
</dbReference>
<dbReference type="PROSITE" id="PS50082">
    <property type="entry name" value="WD_REPEATS_2"/>
    <property type="match status" value="13"/>
</dbReference>